<dbReference type="RefSeq" id="WP_053604082.1">
    <property type="nucleotide sequence ID" value="NZ_CP012600.1"/>
</dbReference>
<keyword evidence="10" id="KW-1185">Reference proteome</keyword>
<comment type="subcellular location">
    <subcellularLocation>
        <location evidence="1">Membrane</location>
        <topology evidence="1">Multi-pass membrane protein</topology>
    </subcellularLocation>
</comment>
<name>A0A0M4FS36_9BACI</name>
<sequence>MEKSKISVIQLFALMFMFNMGTSLIVAYGIVARKDAWLAILLGMCGGMILFSIYYYLFRQYPNLPLTGYARKILGKYLGWIVGLVYIVYFYYIAARNVRDFGGLLISSTLQETPLVAINLLLVLLMCYVVHHGIEVIGRTAEVFIVILFLFGLAGNLFILVSGNIDINNLQPFLENGWTPIIETFLLDTTPFPFGEMIVFTMLLPYLNRGGLVKNVWLISIVSSGLILCWTSSLNIAVLGVDTAERATFPTLSTVSTVNLLEFIQRLDAIVVFTMLITVFFKTSIFMYGAVIGVVDLFRLKDYQQILLPSGIIIIFLSLAMASNFTEHLEKGRETLRYYIHIPLFIIIPLFLLLVAIIRKMKSKSNTKLT</sequence>
<reference evidence="10" key="1">
    <citation type="submission" date="2015-08" db="EMBL/GenBank/DDBJ databases">
        <title>Genome sequencing project for genomic taxonomy and phylogenomics of Bacillus-like bacteria.</title>
        <authorList>
            <person name="Liu B."/>
            <person name="Wang J."/>
            <person name="Zhu Y."/>
            <person name="Liu G."/>
            <person name="Chen Q."/>
            <person name="Chen Z."/>
            <person name="Lan J."/>
            <person name="Che J."/>
            <person name="Ge C."/>
            <person name="Shi H."/>
            <person name="Pan Z."/>
            <person name="Liu X."/>
        </authorList>
    </citation>
    <scope>NUCLEOTIDE SEQUENCE [LARGE SCALE GENOMIC DNA]</scope>
    <source>
        <strain evidence="10">FJAT-4402</strain>
    </source>
</reference>
<keyword evidence="6 8" id="KW-1133">Transmembrane helix</keyword>
<dbReference type="PANTHER" id="PTHR34975:SF2">
    <property type="entry name" value="SPORE GERMINATION PROTEIN A2"/>
    <property type="match status" value="1"/>
</dbReference>
<proteinExistence type="inferred from homology"/>
<feature type="transmembrane region" description="Helical" evidence="8">
    <location>
        <begin position="12"/>
        <end position="31"/>
    </location>
</feature>
<organism evidence="9 10">
    <name type="scientific">Bacillus gobiensis</name>
    <dbReference type="NCBI Taxonomy" id="1441095"/>
    <lineage>
        <taxon>Bacteria</taxon>
        <taxon>Bacillati</taxon>
        <taxon>Bacillota</taxon>
        <taxon>Bacilli</taxon>
        <taxon>Bacillales</taxon>
        <taxon>Bacillaceae</taxon>
        <taxon>Bacillus</taxon>
    </lineage>
</organism>
<feature type="transmembrane region" description="Helical" evidence="8">
    <location>
        <begin position="143"/>
        <end position="165"/>
    </location>
</feature>
<evidence type="ECO:0000256" key="7">
    <source>
        <dbReference type="ARBA" id="ARBA00023136"/>
    </source>
</evidence>
<dbReference type="Pfam" id="PF03845">
    <property type="entry name" value="Spore_permease"/>
    <property type="match status" value="1"/>
</dbReference>
<feature type="transmembrane region" description="Helical" evidence="8">
    <location>
        <begin position="77"/>
        <end position="94"/>
    </location>
</feature>
<evidence type="ECO:0000313" key="9">
    <source>
        <dbReference type="EMBL" id="ALC82297.1"/>
    </source>
</evidence>
<accession>A0A0M4FS36</accession>
<feature type="transmembrane region" description="Helical" evidence="8">
    <location>
        <begin position="216"/>
        <end position="241"/>
    </location>
</feature>
<dbReference type="InterPro" id="IPR004761">
    <property type="entry name" value="Spore_GerAB"/>
</dbReference>
<evidence type="ECO:0000256" key="4">
    <source>
        <dbReference type="ARBA" id="ARBA00022544"/>
    </source>
</evidence>
<evidence type="ECO:0000256" key="8">
    <source>
        <dbReference type="SAM" id="Phobius"/>
    </source>
</evidence>
<evidence type="ECO:0000256" key="3">
    <source>
        <dbReference type="ARBA" id="ARBA00022448"/>
    </source>
</evidence>
<keyword evidence="7 8" id="KW-0472">Membrane</keyword>
<dbReference type="STRING" id="1441095.AM592_12440"/>
<feature type="transmembrane region" description="Helical" evidence="8">
    <location>
        <begin position="269"/>
        <end position="294"/>
    </location>
</feature>
<dbReference type="PATRIC" id="fig|1441095.3.peg.2729"/>
<keyword evidence="5 8" id="KW-0812">Transmembrane</keyword>
<feature type="transmembrane region" description="Helical" evidence="8">
    <location>
        <begin position="37"/>
        <end position="57"/>
    </location>
</feature>
<feature type="transmembrane region" description="Helical" evidence="8">
    <location>
        <begin position="306"/>
        <end position="326"/>
    </location>
</feature>
<evidence type="ECO:0000256" key="6">
    <source>
        <dbReference type="ARBA" id="ARBA00022989"/>
    </source>
</evidence>
<evidence type="ECO:0000313" key="10">
    <source>
        <dbReference type="Proteomes" id="UP000067625"/>
    </source>
</evidence>
<feature type="transmembrane region" description="Helical" evidence="8">
    <location>
        <begin position="185"/>
        <end position="204"/>
    </location>
</feature>
<dbReference type="EMBL" id="CP012600">
    <property type="protein sequence ID" value="ALC82297.1"/>
    <property type="molecule type" value="Genomic_DNA"/>
</dbReference>
<protein>
    <submittedName>
        <fullName evidence="9">Uncharacterized protein</fullName>
    </submittedName>
</protein>
<comment type="similarity">
    <text evidence="2">Belongs to the amino acid-polyamine-organocation (APC) superfamily. Spore germination protein (SGP) (TC 2.A.3.9) family.</text>
</comment>
<feature type="transmembrane region" description="Helical" evidence="8">
    <location>
        <begin position="114"/>
        <end position="131"/>
    </location>
</feature>
<reference evidence="9 10" key="2">
    <citation type="journal article" date="2016" name="Int. J. Syst. Evol. Microbiol.">
        <title>Bacillus gobiensis sp. nov., isolated from a soil sample.</title>
        <authorList>
            <person name="Liu B."/>
            <person name="Liu G.H."/>
            <person name="Cetin S."/>
            <person name="Schumann P."/>
            <person name="Pan Z.Z."/>
            <person name="Chen Q.Q."/>
        </authorList>
    </citation>
    <scope>NUCLEOTIDE SEQUENCE [LARGE SCALE GENOMIC DNA]</scope>
    <source>
        <strain evidence="9 10">FJAT-4402</strain>
    </source>
</reference>
<keyword evidence="4" id="KW-0309">Germination</keyword>
<evidence type="ECO:0000256" key="5">
    <source>
        <dbReference type="ARBA" id="ARBA00022692"/>
    </source>
</evidence>
<dbReference type="AlphaFoldDB" id="A0A0M4FS36"/>
<dbReference type="NCBIfam" id="TIGR00912">
    <property type="entry name" value="2A0309"/>
    <property type="match status" value="1"/>
</dbReference>
<feature type="transmembrane region" description="Helical" evidence="8">
    <location>
        <begin position="338"/>
        <end position="358"/>
    </location>
</feature>
<keyword evidence="3" id="KW-0813">Transport</keyword>
<dbReference type="GO" id="GO:0016020">
    <property type="term" value="C:membrane"/>
    <property type="evidence" value="ECO:0007669"/>
    <property type="project" value="UniProtKB-SubCell"/>
</dbReference>
<gene>
    <name evidence="9" type="ORF">AM592_12440</name>
</gene>
<dbReference type="PANTHER" id="PTHR34975">
    <property type="entry name" value="SPORE GERMINATION PROTEIN A2"/>
    <property type="match status" value="1"/>
</dbReference>
<dbReference type="Proteomes" id="UP000067625">
    <property type="component" value="Chromosome"/>
</dbReference>
<dbReference type="GO" id="GO:0009847">
    <property type="term" value="P:spore germination"/>
    <property type="evidence" value="ECO:0007669"/>
    <property type="project" value="InterPro"/>
</dbReference>
<dbReference type="OrthoDB" id="1891864at2"/>
<evidence type="ECO:0000256" key="1">
    <source>
        <dbReference type="ARBA" id="ARBA00004141"/>
    </source>
</evidence>
<evidence type="ECO:0000256" key="2">
    <source>
        <dbReference type="ARBA" id="ARBA00007998"/>
    </source>
</evidence>